<dbReference type="Gene3D" id="3.30.1360.120">
    <property type="entry name" value="Probable tRNA modification gtpase trme, domain 1"/>
    <property type="match status" value="1"/>
</dbReference>
<feature type="compositionally biased region" description="Polar residues" evidence="1">
    <location>
        <begin position="23"/>
        <end position="40"/>
    </location>
</feature>
<feature type="compositionally biased region" description="Polar residues" evidence="1">
    <location>
        <begin position="170"/>
        <end position="180"/>
    </location>
</feature>
<dbReference type="PANTHER" id="PTHR42714">
    <property type="entry name" value="TRNA MODIFICATION GTPASE GTPBP3"/>
    <property type="match status" value="1"/>
</dbReference>
<feature type="compositionally biased region" description="Basic and acidic residues" evidence="1">
    <location>
        <begin position="111"/>
        <end position="129"/>
    </location>
</feature>
<dbReference type="CDD" id="cd14858">
    <property type="entry name" value="TrmE_N"/>
    <property type="match status" value="1"/>
</dbReference>
<feature type="domain" description="GTP-binding protein TrmE N-terminal" evidence="2">
    <location>
        <begin position="540"/>
        <end position="653"/>
    </location>
</feature>
<feature type="region of interest" description="Disordered" evidence="1">
    <location>
        <begin position="373"/>
        <end position="505"/>
    </location>
</feature>
<feature type="compositionally biased region" description="Low complexity" evidence="1">
    <location>
        <begin position="50"/>
        <end position="61"/>
    </location>
</feature>
<gene>
    <name evidence="3" type="ORF">KY290_010153</name>
</gene>
<dbReference type="PANTHER" id="PTHR42714:SF2">
    <property type="entry name" value="TRNA MODIFICATION GTPASE GTPBP3, MITOCHONDRIAL"/>
    <property type="match status" value="1"/>
</dbReference>
<name>A0ABQ7VWZ2_SOLTU</name>
<feature type="compositionally biased region" description="Basic and acidic residues" evidence="1">
    <location>
        <begin position="1"/>
        <end position="11"/>
    </location>
</feature>
<feature type="compositionally biased region" description="Low complexity" evidence="1">
    <location>
        <begin position="286"/>
        <end position="298"/>
    </location>
</feature>
<feature type="compositionally biased region" description="Polar residues" evidence="1">
    <location>
        <begin position="205"/>
        <end position="219"/>
    </location>
</feature>
<dbReference type="InterPro" id="IPR018948">
    <property type="entry name" value="GTP-bd_TrmE_N"/>
</dbReference>
<dbReference type="InterPro" id="IPR027266">
    <property type="entry name" value="TrmE/GcvT-like"/>
</dbReference>
<accession>A0ABQ7VWZ2</accession>
<dbReference type="SUPFAM" id="SSF103025">
    <property type="entry name" value="Folate-binding domain"/>
    <property type="match status" value="1"/>
</dbReference>
<evidence type="ECO:0000259" key="2">
    <source>
        <dbReference type="Pfam" id="PF10396"/>
    </source>
</evidence>
<keyword evidence="4" id="KW-1185">Reference proteome</keyword>
<evidence type="ECO:0000313" key="4">
    <source>
        <dbReference type="Proteomes" id="UP000826656"/>
    </source>
</evidence>
<evidence type="ECO:0000313" key="3">
    <source>
        <dbReference type="EMBL" id="KAH0773016.1"/>
    </source>
</evidence>
<organism evidence="3 4">
    <name type="scientific">Solanum tuberosum</name>
    <name type="common">Potato</name>
    <dbReference type="NCBI Taxonomy" id="4113"/>
    <lineage>
        <taxon>Eukaryota</taxon>
        <taxon>Viridiplantae</taxon>
        <taxon>Streptophyta</taxon>
        <taxon>Embryophyta</taxon>
        <taxon>Tracheophyta</taxon>
        <taxon>Spermatophyta</taxon>
        <taxon>Magnoliopsida</taxon>
        <taxon>eudicotyledons</taxon>
        <taxon>Gunneridae</taxon>
        <taxon>Pentapetalae</taxon>
        <taxon>asterids</taxon>
        <taxon>lamiids</taxon>
        <taxon>Solanales</taxon>
        <taxon>Solanaceae</taxon>
        <taxon>Solanoideae</taxon>
        <taxon>Solaneae</taxon>
        <taxon>Solanum</taxon>
    </lineage>
</organism>
<feature type="compositionally biased region" description="Polar residues" evidence="1">
    <location>
        <begin position="482"/>
        <end position="502"/>
    </location>
</feature>
<comment type="caution">
    <text evidence="3">The sequence shown here is derived from an EMBL/GenBank/DDBJ whole genome shotgun (WGS) entry which is preliminary data.</text>
</comment>
<dbReference type="Proteomes" id="UP000826656">
    <property type="component" value="Unassembled WGS sequence"/>
</dbReference>
<reference evidence="3 4" key="1">
    <citation type="journal article" date="2021" name="bioRxiv">
        <title>Chromosome-scale and haplotype-resolved genome assembly of a tetraploid potato cultivar.</title>
        <authorList>
            <person name="Sun H."/>
            <person name="Jiao W.-B."/>
            <person name="Krause K."/>
            <person name="Campoy J.A."/>
            <person name="Goel M."/>
            <person name="Folz-Donahue K."/>
            <person name="Kukat C."/>
            <person name="Huettel B."/>
            <person name="Schneeberger K."/>
        </authorList>
    </citation>
    <scope>NUCLEOTIDE SEQUENCE [LARGE SCALE GENOMIC DNA]</scope>
    <source>
        <strain evidence="3">SolTubOtavaFocal</strain>
        <tissue evidence="3">Leaves</tissue>
    </source>
</reference>
<proteinExistence type="predicted"/>
<feature type="region of interest" description="Disordered" evidence="1">
    <location>
        <begin position="1"/>
        <end position="357"/>
    </location>
</feature>
<dbReference type="EMBL" id="JAIVGD010000005">
    <property type="protein sequence ID" value="KAH0773016.1"/>
    <property type="molecule type" value="Genomic_DNA"/>
</dbReference>
<evidence type="ECO:0000256" key="1">
    <source>
        <dbReference type="SAM" id="MobiDB-lite"/>
    </source>
</evidence>
<sequence length="653" mass="68506">MAPKKEAKKETSSTSTHQPAIGTRTSSRTAKPNLDSNSDPQQPPVNVAPSSSGSGKAKLGSNPKPPRSKKAETKNSDGGGGESSSMGFKKKANSGPAAIGTQSSARQRGKGKVESDPKPPKSKKVETKISDGGGGESSSMDSKKKANSGPAAIGTRSSTRQRGKDKVGSSMPSDSVSQPPKSEKAETNTSGGGGGESSSMDSKNKANTETAAIVTQRSTRQQRGKGKVYSNVPTDAVSQPPKSKKGKTTNTTAAGASSPATATAARRRNEIAKSPVAQIPIISPNTRSSSTKISRTSSYEGNARVSGSAKKRLNMEPSSSSGRRDKGKAKMVPSEESPSVDNAPEDMKDKNYPSMFKPVSITSSEANAVLAKRLPLKKRAVVLPTSSVLIRQGKARMANPQPPKSTASTASSARRRKPKTDSDSTPPADPQPPKSEKTKATPSTSVSTRRGKAQMGTGLTPKGRASISRGKTEMGSDPTPPSSSTRGNSSVSATPRNKTTVEPSRRVLRSENTMVLKELFYNYTFNLFIAENLVVLNTSTIAAIITSLGGPAAAVGIIRLSGPSAVPIVGRVVHPKVKNKKRSSSAWRPRSHVVEYGFVSDSHGNVIDEVPMLAPKSYNREDVIELQCHGSEVCLQRVLRACLEAGVKLTEPG</sequence>
<protein>
    <recommendedName>
        <fullName evidence="2">GTP-binding protein TrmE N-terminal domain-containing protein</fullName>
    </recommendedName>
</protein>
<dbReference type="Pfam" id="PF10396">
    <property type="entry name" value="TrmE_N"/>
    <property type="match status" value="1"/>
</dbReference>
<feature type="compositionally biased region" description="Low complexity" evidence="1">
    <location>
        <begin position="248"/>
        <end position="264"/>
    </location>
</feature>